<name>A0A0C2FF83_9BILA</name>
<dbReference type="InterPro" id="IPR001506">
    <property type="entry name" value="Peptidase_M12A"/>
</dbReference>
<dbReference type="GO" id="GO:0004222">
    <property type="term" value="F:metalloendopeptidase activity"/>
    <property type="evidence" value="ECO:0007669"/>
    <property type="project" value="InterPro"/>
</dbReference>
<reference evidence="3 4" key="1">
    <citation type="submission" date="2013-12" db="EMBL/GenBank/DDBJ databases">
        <title>Draft genome of the parsitic nematode Ancylostoma duodenale.</title>
        <authorList>
            <person name="Mitreva M."/>
        </authorList>
    </citation>
    <scope>NUCLEOTIDE SEQUENCE [LARGE SCALE GENOMIC DNA]</scope>
    <source>
        <strain evidence="3 4">Zhejiang</strain>
    </source>
</reference>
<dbReference type="InterPro" id="IPR024079">
    <property type="entry name" value="MetalloPept_cat_dom_sf"/>
</dbReference>
<evidence type="ECO:0000259" key="2">
    <source>
        <dbReference type="PROSITE" id="PS51864"/>
    </source>
</evidence>
<dbReference type="OrthoDB" id="5862166at2759"/>
<dbReference type="GO" id="GO:0006508">
    <property type="term" value="P:proteolysis"/>
    <property type="evidence" value="ECO:0007669"/>
    <property type="project" value="InterPro"/>
</dbReference>
<proteinExistence type="predicted"/>
<dbReference type="PROSITE" id="PS51864">
    <property type="entry name" value="ASTACIN"/>
    <property type="match status" value="1"/>
</dbReference>
<evidence type="ECO:0000256" key="1">
    <source>
        <dbReference type="PROSITE-ProRule" id="PRU01211"/>
    </source>
</evidence>
<dbReference type="Proteomes" id="UP000054047">
    <property type="component" value="Unassembled WGS sequence"/>
</dbReference>
<evidence type="ECO:0000313" key="3">
    <source>
        <dbReference type="EMBL" id="KIH43671.1"/>
    </source>
</evidence>
<dbReference type="SUPFAM" id="SSF55486">
    <property type="entry name" value="Metalloproteases ('zincins'), catalytic domain"/>
    <property type="match status" value="1"/>
</dbReference>
<keyword evidence="4" id="KW-1185">Reference proteome</keyword>
<feature type="non-terminal residue" evidence="3">
    <location>
        <position position="39"/>
    </location>
</feature>
<protein>
    <recommendedName>
        <fullName evidence="2">Peptidase M12A domain-containing protein</fullName>
    </recommendedName>
</protein>
<dbReference type="Pfam" id="PF01400">
    <property type="entry name" value="Astacin"/>
    <property type="match status" value="1"/>
</dbReference>
<feature type="domain" description="Peptidase M12A" evidence="2">
    <location>
        <begin position="1"/>
        <end position="39"/>
    </location>
</feature>
<dbReference type="EMBL" id="KN783788">
    <property type="protein sequence ID" value="KIH43671.1"/>
    <property type="molecule type" value="Genomic_DNA"/>
</dbReference>
<dbReference type="AlphaFoldDB" id="A0A0C2FF83"/>
<accession>A0A0C2FF83</accession>
<gene>
    <name evidence="3" type="ORF">ANCDUO_26318</name>
</gene>
<organism evidence="3 4">
    <name type="scientific">Ancylostoma duodenale</name>
    <dbReference type="NCBI Taxonomy" id="51022"/>
    <lineage>
        <taxon>Eukaryota</taxon>
        <taxon>Metazoa</taxon>
        <taxon>Ecdysozoa</taxon>
        <taxon>Nematoda</taxon>
        <taxon>Chromadorea</taxon>
        <taxon>Rhabditida</taxon>
        <taxon>Rhabditina</taxon>
        <taxon>Rhabditomorpha</taxon>
        <taxon>Strongyloidea</taxon>
        <taxon>Ancylostomatidae</taxon>
        <taxon>Ancylostomatinae</taxon>
        <taxon>Ancylostoma</taxon>
    </lineage>
</organism>
<sequence>MVANIQPDYVDQFDKESATTNYNYGMPYDYGSIMQYGAT</sequence>
<comment type="caution">
    <text evidence="1">Lacks conserved residue(s) required for the propagation of feature annotation.</text>
</comment>
<evidence type="ECO:0000313" key="4">
    <source>
        <dbReference type="Proteomes" id="UP000054047"/>
    </source>
</evidence>
<dbReference type="Gene3D" id="3.40.390.10">
    <property type="entry name" value="Collagenase (Catalytic Domain)"/>
    <property type="match status" value="1"/>
</dbReference>